<feature type="region of interest" description="Disordered" evidence="1">
    <location>
        <begin position="1"/>
        <end position="36"/>
    </location>
</feature>
<dbReference type="InterPro" id="IPR032567">
    <property type="entry name" value="RTL1-rel"/>
</dbReference>
<proteinExistence type="predicted"/>
<dbReference type="Proteomes" id="UP000325315">
    <property type="component" value="Unassembled WGS sequence"/>
</dbReference>
<evidence type="ECO:0000313" key="2">
    <source>
        <dbReference type="EMBL" id="KAA3466423.1"/>
    </source>
</evidence>
<dbReference type="EMBL" id="SMMG02000007">
    <property type="protein sequence ID" value="KAA3466423.1"/>
    <property type="molecule type" value="Genomic_DNA"/>
</dbReference>
<dbReference type="PANTHER" id="PTHR15503:SF45">
    <property type="entry name" value="RNA-DIRECTED DNA POLYMERASE HOMOLOG"/>
    <property type="match status" value="1"/>
</dbReference>
<dbReference type="SUPFAM" id="SSF56672">
    <property type="entry name" value="DNA/RNA polymerases"/>
    <property type="match status" value="1"/>
</dbReference>
<dbReference type="Gene3D" id="3.10.10.10">
    <property type="entry name" value="HIV Type 1 Reverse Transcriptase, subunit A, domain 1"/>
    <property type="match status" value="1"/>
</dbReference>
<reference evidence="3" key="1">
    <citation type="journal article" date="2019" name="Plant Biotechnol. J.">
        <title>Genome sequencing of the Australian wild diploid species Gossypium australe highlights disease resistance and delayed gland morphogenesis.</title>
        <authorList>
            <person name="Cai Y."/>
            <person name="Cai X."/>
            <person name="Wang Q."/>
            <person name="Wang P."/>
            <person name="Zhang Y."/>
            <person name="Cai C."/>
            <person name="Xu Y."/>
            <person name="Wang K."/>
            <person name="Zhou Z."/>
            <person name="Wang C."/>
            <person name="Geng S."/>
            <person name="Li B."/>
            <person name="Dong Q."/>
            <person name="Hou Y."/>
            <person name="Wang H."/>
            <person name="Ai P."/>
            <person name="Liu Z."/>
            <person name="Yi F."/>
            <person name="Sun M."/>
            <person name="An G."/>
            <person name="Cheng J."/>
            <person name="Zhang Y."/>
            <person name="Shi Q."/>
            <person name="Xie Y."/>
            <person name="Shi X."/>
            <person name="Chang Y."/>
            <person name="Huang F."/>
            <person name="Chen Y."/>
            <person name="Hong S."/>
            <person name="Mi L."/>
            <person name="Sun Q."/>
            <person name="Zhang L."/>
            <person name="Zhou B."/>
            <person name="Peng R."/>
            <person name="Zhang X."/>
            <person name="Liu F."/>
        </authorList>
    </citation>
    <scope>NUCLEOTIDE SEQUENCE [LARGE SCALE GENOMIC DNA]</scope>
    <source>
        <strain evidence="3">cv. PA1801</strain>
    </source>
</reference>
<keyword evidence="3" id="KW-1185">Reference proteome</keyword>
<dbReference type="AlphaFoldDB" id="A0A5B6VBH1"/>
<feature type="compositionally biased region" description="Polar residues" evidence="1">
    <location>
        <begin position="16"/>
        <end position="36"/>
    </location>
</feature>
<sequence length="243" mass="27179">MDCQNQNEPNKDQNAKFVTTPTRGRQFGNSNSARVNQSGAKDKLNKLEARVPARTYAVLTKKNLPVESTDCVVKVMNPLGHSVIVDLVCKQCLLKNSRVDLICPDGEIISIRFDKTDGISSMISKLVRKSCDAFLAYILDSKVPEKKVDQVPTTCEFLDVFSKELSGFPREREVEFAIDLIPGTTLASIPPYRMTLTKSKKLKAQLQELLDMGFIRLSVSPSRAPVLFVKMKDGSMRLCIDYQ</sequence>
<organism evidence="2 3">
    <name type="scientific">Gossypium australe</name>
    <dbReference type="NCBI Taxonomy" id="47621"/>
    <lineage>
        <taxon>Eukaryota</taxon>
        <taxon>Viridiplantae</taxon>
        <taxon>Streptophyta</taxon>
        <taxon>Embryophyta</taxon>
        <taxon>Tracheophyta</taxon>
        <taxon>Spermatophyta</taxon>
        <taxon>Magnoliopsida</taxon>
        <taxon>eudicotyledons</taxon>
        <taxon>Gunneridae</taxon>
        <taxon>Pentapetalae</taxon>
        <taxon>rosids</taxon>
        <taxon>malvids</taxon>
        <taxon>Malvales</taxon>
        <taxon>Malvaceae</taxon>
        <taxon>Malvoideae</taxon>
        <taxon>Gossypium</taxon>
    </lineage>
</organism>
<name>A0A5B6VBH1_9ROSI</name>
<accession>A0A5B6VBH1</accession>
<gene>
    <name evidence="2" type="ORF">EPI10_001516</name>
</gene>
<protein>
    <submittedName>
        <fullName evidence="2">DNA/RNA polymerases superfamily protein</fullName>
    </submittedName>
</protein>
<comment type="caution">
    <text evidence="2">The sequence shown here is derived from an EMBL/GenBank/DDBJ whole genome shotgun (WGS) entry which is preliminary data.</text>
</comment>
<dbReference type="InterPro" id="IPR043502">
    <property type="entry name" value="DNA/RNA_pol_sf"/>
</dbReference>
<dbReference type="OrthoDB" id="1735095at2759"/>
<evidence type="ECO:0000313" key="3">
    <source>
        <dbReference type="Proteomes" id="UP000325315"/>
    </source>
</evidence>
<dbReference type="PANTHER" id="PTHR15503">
    <property type="entry name" value="LDOC1 RELATED"/>
    <property type="match status" value="1"/>
</dbReference>
<evidence type="ECO:0000256" key="1">
    <source>
        <dbReference type="SAM" id="MobiDB-lite"/>
    </source>
</evidence>